<evidence type="ECO:0000259" key="8">
    <source>
        <dbReference type="PROSITE" id="PS50850"/>
    </source>
</evidence>
<feature type="transmembrane region" description="Helical" evidence="7">
    <location>
        <begin position="147"/>
        <end position="172"/>
    </location>
</feature>
<gene>
    <name evidence="9" type="ORF">JSE7799_02126</name>
</gene>
<dbReference type="SUPFAM" id="SSF103473">
    <property type="entry name" value="MFS general substrate transporter"/>
    <property type="match status" value="1"/>
</dbReference>
<dbReference type="InterPro" id="IPR036259">
    <property type="entry name" value="MFS_trans_sf"/>
</dbReference>
<dbReference type="InterPro" id="IPR020846">
    <property type="entry name" value="MFS_dom"/>
</dbReference>
<keyword evidence="10" id="KW-1185">Reference proteome</keyword>
<keyword evidence="2" id="KW-0813">Transport</keyword>
<evidence type="ECO:0000313" key="9">
    <source>
        <dbReference type="EMBL" id="CUH39400.1"/>
    </source>
</evidence>
<feature type="domain" description="Major facilitator superfamily (MFS) profile" evidence="8">
    <location>
        <begin position="22"/>
        <end position="413"/>
    </location>
</feature>
<evidence type="ECO:0000256" key="6">
    <source>
        <dbReference type="ARBA" id="ARBA00023136"/>
    </source>
</evidence>
<feature type="transmembrane region" description="Helical" evidence="7">
    <location>
        <begin position="354"/>
        <end position="377"/>
    </location>
</feature>
<dbReference type="STRING" id="313367.JSE7799_02126"/>
<evidence type="ECO:0000256" key="3">
    <source>
        <dbReference type="ARBA" id="ARBA00022475"/>
    </source>
</evidence>
<feature type="transmembrane region" description="Helical" evidence="7">
    <location>
        <begin position="230"/>
        <end position="250"/>
    </location>
</feature>
<keyword evidence="6 7" id="KW-0472">Membrane</keyword>
<feature type="transmembrane region" description="Helical" evidence="7">
    <location>
        <begin position="61"/>
        <end position="81"/>
    </location>
</feature>
<proteinExistence type="predicted"/>
<feature type="transmembrane region" description="Helical" evidence="7">
    <location>
        <begin position="178"/>
        <end position="197"/>
    </location>
</feature>
<sequence length="421" mass="43966">MSSPAGAGGQSLPRFVRDNVPFLSAGALIALTSTFGQTVFIAIFAGKIMTAFGLSDGDWGLIYTVATGTSAVAMVFAGTLADRLRIRVLAVMVCLGLATACLAMAVTTGPAVLIVVIFALRFFGQGMMSHLAAVAMARWFVAARGKALSIASLGFAFGQTVLPILFVAMFAVADWRTLWVGCAALTLMSIPVLLRLLRAERTPQSLAAETASAGMSGQHWTRLQVLRTPLFWSLVPLLLGPPAFGTALFFHQVHLAGVKDWTLPEFVALLPLYSGVAVTVTLLSGVVLDRIGSALLVQLYMLPFAVAFLVLSTAETLWGAGLALVILGVGAGAQATVPTAFWAEFYGTRHIGSIKAMSTAIMVLGTAIGPGLTGVVIDRGIELPQQMVAISLYFAAAGAIAALAVWRARSALPAKVDVISA</sequence>
<feature type="transmembrane region" description="Helical" evidence="7">
    <location>
        <begin position="112"/>
        <end position="135"/>
    </location>
</feature>
<feature type="transmembrane region" description="Helical" evidence="7">
    <location>
        <begin position="20"/>
        <end position="49"/>
    </location>
</feature>
<reference evidence="9 10" key="1">
    <citation type="submission" date="2015-09" db="EMBL/GenBank/DDBJ databases">
        <authorList>
            <person name="Jackson K.R."/>
            <person name="Lunt B.L."/>
            <person name="Fisher J.N.B."/>
            <person name="Gardner A.V."/>
            <person name="Bailey M.E."/>
            <person name="Deus L.M."/>
            <person name="Earl A.S."/>
            <person name="Gibby P.D."/>
            <person name="Hartmann K.A."/>
            <person name="Liu J.E."/>
            <person name="Manci A.M."/>
            <person name="Nielsen D.A."/>
            <person name="Solomon M.B."/>
            <person name="Breakwell D.P."/>
            <person name="Burnett S.H."/>
            <person name="Grose J.H."/>
        </authorList>
    </citation>
    <scope>NUCLEOTIDE SEQUENCE [LARGE SCALE GENOMIC DNA]</scope>
    <source>
        <strain evidence="9 10">CECT 7799</strain>
    </source>
</reference>
<dbReference type="Gene3D" id="1.20.1250.20">
    <property type="entry name" value="MFS general substrate transporter like domains"/>
    <property type="match status" value="2"/>
</dbReference>
<evidence type="ECO:0000256" key="2">
    <source>
        <dbReference type="ARBA" id="ARBA00022448"/>
    </source>
</evidence>
<dbReference type="GO" id="GO:0022857">
    <property type="term" value="F:transmembrane transporter activity"/>
    <property type="evidence" value="ECO:0007669"/>
    <property type="project" value="InterPro"/>
</dbReference>
<feature type="transmembrane region" description="Helical" evidence="7">
    <location>
        <begin position="383"/>
        <end position="406"/>
    </location>
</feature>
<keyword evidence="4 7" id="KW-0812">Transmembrane</keyword>
<dbReference type="Proteomes" id="UP000049455">
    <property type="component" value="Unassembled WGS sequence"/>
</dbReference>
<feature type="transmembrane region" description="Helical" evidence="7">
    <location>
        <begin position="270"/>
        <end position="288"/>
    </location>
</feature>
<organism evidence="9 10">
    <name type="scientific">Jannaschia seosinensis</name>
    <dbReference type="NCBI Taxonomy" id="313367"/>
    <lineage>
        <taxon>Bacteria</taxon>
        <taxon>Pseudomonadati</taxon>
        <taxon>Pseudomonadota</taxon>
        <taxon>Alphaproteobacteria</taxon>
        <taxon>Rhodobacterales</taxon>
        <taxon>Roseobacteraceae</taxon>
        <taxon>Jannaschia</taxon>
    </lineage>
</organism>
<evidence type="ECO:0000256" key="4">
    <source>
        <dbReference type="ARBA" id="ARBA00022692"/>
    </source>
</evidence>
<dbReference type="EMBL" id="CYPR01000142">
    <property type="protein sequence ID" value="CUH39400.1"/>
    <property type="molecule type" value="Genomic_DNA"/>
</dbReference>
<dbReference type="InterPro" id="IPR011701">
    <property type="entry name" value="MFS"/>
</dbReference>
<comment type="subcellular location">
    <subcellularLocation>
        <location evidence="1">Cell membrane</location>
        <topology evidence="1">Multi-pass membrane protein</topology>
    </subcellularLocation>
</comment>
<evidence type="ECO:0000313" key="10">
    <source>
        <dbReference type="Proteomes" id="UP000049455"/>
    </source>
</evidence>
<dbReference type="InterPro" id="IPR050171">
    <property type="entry name" value="MFS_Transporters"/>
</dbReference>
<evidence type="ECO:0000256" key="1">
    <source>
        <dbReference type="ARBA" id="ARBA00004651"/>
    </source>
</evidence>
<keyword evidence="5 7" id="KW-1133">Transmembrane helix</keyword>
<keyword evidence="3" id="KW-1003">Cell membrane</keyword>
<protein>
    <submittedName>
        <fullName evidence="9">Putative 3-hydroxyphenylpropionic transporter MhpT</fullName>
    </submittedName>
</protein>
<evidence type="ECO:0000256" key="7">
    <source>
        <dbReference type="SAM" id="Phobius"/>
    </source>
</evidence>
<name>A0A0M7B9J8_9RHOB</name>
<dbReference type="AlphaFoldDB" id="A0A0M7B9J8"/>
<feature type="transmembrane region" description="Helical" evidence="7">
    <location>
        <begin position="295"/>
        <end position="314"/>
    </location>
</feature>
<dbReference type="Pfam" id="PF07690">
    <property type="entry name" value="MFS_1"/>
    <property type="match status" value="1"/>
</dbReference>
<evidence type="ECO:0000256" key="5">
    <source>
        <dbReference type="ARBA" id="ARBA00022989"/>
    </source>
</evidence>
<dbReference type="PANTHER" id="PTHR23517">
    <property type="entry name" value="RESISTANCE PROTEIN MDTM, PUTATIVE-RELATED-RELATED"/>
    <property type="match status" value="1"/>
</dbReference>
<dbReference type="GO" id="GO:0005886">
    <property type="term" value="C:plasma membrane"/>
    <property type="evidence" value="ECO:0007669"/>
    <property type="project" value="UniProtKB-SubCell"/>
</dbReference>
<feature type="transmembrane region" description="Helical" evidence="7">
    <location>
        <begin position="88"/>
        <end position="106"/>
    </location>
</feature>
<dbReference type="PANTHER" id="PTHR23517:SF3">
    <property type="entry name" value="INTEGRAL MEMBRANE TRANSPORT PROTEIN"/>
    <property type="match status" value="1"/>
</dbReference>
<feature type="transmembrane region" description="Helical" evidence="7">
    <location>
        <begin position="320"/>
        <end position="342"/>
    </location>
</feature>
<dbReference type="PROSITE" id="PS50850">
    <property type="entry name" value="MFS"/>
    <property type="match status" value="1"/>
</dbReference>
<accession>A0A0M7B9J8</accession>